<dbReference type="Gene3D" id="3.40.50.1980">
    <property type="entry name" value="Nitrogenase molybdenum iron protein domain"/>
    <property type="match status" value="2"/>
</dbReference>
<dbReference type="SUPFAM" id="SSF53807">
    <property type="entry name" value="Helical backbone' metal receptor"/>
    <property type="match status" value="1"/>
</dbReference>
<dbReference type="AlphaFoldDB" id="A0A1G9MUI0"/>
<evidence type="ECO:0000259" key="3">
    <source>
        <dbReference type="PROSITE" id="PS50983"/>
    </source>
</evidence>
<sequence length="340" mass="37502">MNKCKQLIAAGMLGAALLITACGSKQAGVESGAGAVQPDSKAVTIANYDYAENTVEYTYRKVPQRVVLTHPGATELLLELGLENHILATIAPYGSPVERVAEKYAGLNITKAQYMPSAEELLEMQPDMIIGWVQQFSPNGMGEVQAWQERGVGTYILPSTLLKTRPTLEDTVYRSIADMGRIFDIRQVTGPYVQNLKNRVDKVQQAVKDLPQKKTVIVLQDHFNGTFSLYDSQYLISHIVELAGGRNLCEERTSFVSAEKVLSFDPDVIIFVSFNQQRPTEDLGDKEAVQSLQAIAELRSMRAIQQGNIINLPFFTVNNGGIRTIDAIEKIAAGLYPDTF</sequence>
<keyword evidence="2" id="KW-0732">Signal</keyword>
<gene>
    <name evidence="4" type="ORF">SAMN04488502_101805</name>
</gene>
<dbReference type="InterPro" id="IPR002491">
    <property type="entry name" value="ABC_transptr_periplasmic_BD"/>
</dbReference>
<feature type="signal peptide" evidence="2">
    <location>
        <begin position="1"/>
        <end position="27"/>
    </location>
</feature>
<dbReference type="PANTHER" id="PTHR30535">
    <property type="entry name" value="VITAMIN B12-BINDING PROTEIN"/>
    <property type="match status" value="1"/>
</dbReference>
<reference evidence="4 5" key="1">
    <citation type="submission" date="2016-10" db="EMBL/GenBank/DDBJ databases">
        <authorList>
            <person name="de Groot N.N."/>
        </authorList>
    </citation>
    <scope>NUCLEOTIDE SEQUENCE [LARGE SCALE GENOMIC DNA]</scope>
    <source>
        <strain evidence="4 5">DSM 1736</strain>
    </source>
</reference>
<accession>A0A1G9MUI0</accession>
<feature type="chain" id="PRO_5039273031" evidence="2">
    <location>
        <begin position="28"/>
        <end position="340"/>
    </location>
</feature>
<feature type="domain" description="Fe/B12 periplasmic-binding" evidence="3">
    <location>
        <begin position="65"/>
        <end position="339"/>
    </location>
</feature>
<comment type="similarity">
    <text evidence="1">Belongs to the bacterial solute-binding protein 8 family.</text>
</comment>
<keyword evidence="5" id="KW-1185">Reference proteome</keyword>
<name>A0A1G9MUI0_9FIRM</name>
<evidence type="ECO:0000256" key="1">
    <source>
        <dbReference type="ARBA" id="ARBA00008814"/>
    </source>
</evidence>
<dbReference type="EMBL" id="FNHB01000001">
    <property type="protein sequence ID" value="SDL77918.1"/>
    <property type="molecule type" value="Genomic_DNA"/>
</dbReference>
<dbReference type="OrthoDB" id="89746at2"/>
<dbReference type="STRING" id="146817.SAMN04488502_101805"/>
<organism evidence="4 5">
    <name type="scientific">Dendrosporobacter quercicolus</name>
    <dbReference type="NCBI Taxonomy" id="146817"/>
    <lineage>
        <taxon>Bacteria</taxon>
        <taxon>Bacillati</taxon>
        <taxon>Bacillota</taxon>
        <taxon>Negativicutes</taxon>
        <taxon>Selenomonadales</taxon>
        <taxon>Sporomusaceae</taxon>
        <taxon>Dendrosporobacter</taxon>
    </lineage>
</organism>
<proteinExistence type="inferred from homology"/>
<dbReference type="PANTHER" id="PTHR30535:SF7">
    <property type="entry name" value="IRON(III) DICITRATE-BINDING PROTEIN"/>
    <property type="match status" value="1"/>
</dbReference>
<dbReference type="Pfam" id="PF01497">
    <property type="entry name" value="Peripla_BP_2"/>
    <property type="match status" value="1"/>
</dbReference>
<evidence type="ECO:0000313" key="5">
    <source>
        <dbReference type="Proteomes" id="UP000214880"/>
    </source>
</evidence>
<evidence type="ECO:0000256" key="2">
    <source>
        <dbReference type="SAM" id="SignalP"/>
    </source>
</evidence>
<dbReference type="PROSITE" id="PS51257">
    <property type="entry name" value="PROKAR_LIPOPROTEIN"/>
    <property type="match status" value="1"/>
</dbReference>
<dbReference type="PROSITE" id="PS50983">
    <property type="entry name" value="FE_B12_PBP"/>
    <property type="match status" value="1"/>
</dbReference>
<evidence type="ECO:0000313" key="4">
    <source>
        <dbReference type="EMBL" id="SDL77918.1"/>
    </source>
</evidence>
<dbReference type="RefSeq" id="WP_092068569.1">
    <property type="nucleotide sequence ID" value="NZ_FNHB01000001.1"/>
</dbReference>
<dbReference type="InterPro" id="IPR050902">
    <property type="entry name" value="ABC_Transporter_SBP"/>
</dbReference>
<protein>
    <submittedName>
        <fullName evidence="4">Iron complex transport system substrate-binding protein</fullName>
    </submittedName>
</protein>
<dbReference type="Proteomes" id="UP000214880">
    <property type="component" value="Unassembled WGS sequence"/>
</dbReference>